<dbReference type="AlphaFoldDB" id="A0A4S8Q8C8"/>
<keyword evidence="2" id="KW-1185">Reference proteome</keyword>
<organism evidence="1 2">
    <name type="scientific">Glycomyces buryatensis</name>
    <dbReference type="NCBI Taxonomy" id="2570927"/>
    <lineage>
        <taxon>Bacteria</taxon>
        <taxon>Bacillati</taxon>
        <taxon>Actinomycetota</taxon>
        <taxon>Actinomycetes</taxon>
        <taxon>Glycomycetales</taxon>
        <taxon>Glycomycetaceae</taxon>
        <taxon>Glycomyces</taxon>
    </lineage>
</organism>
<name>A0A4S8Q8C8_9ACTN</name>
<dbReference type="Proteomes" id="UP000308760">
    <property type="component" value="Unassembled WGS sequence"/>
</dbReference>
<dbReference type="OrthoDB" id="5194055at2"/>
<evidence type="ECO:0000313" key="1">
    <source>
        <dbReference type="EMBL" id="THV40528.1"/>
    </source>
</evidence>
<evidence type="ECO:0000313" key="2">
    <source>
        <dbReference type="Proteomes" id="UP000308760"/>
    </source>
</evidence>
<protein>
    <submittedName>
        <fullName evidence="1">Uncharacterized protein</fullName>
    </submittedName>
</protein>
<gene>
    <name evidence="1" type="ORF">FAB82_14760</name>
</gene>
<dbReference type="RefSeq" id="WP_136535303.1">
    <property type="nucleotide sequence ID" value="NZ_STGY01000056.1"/>
</dbReference>
<accession>A0A4S8Q8C8</accession>
<reference evidence="2" key="1">
    <citation type="submission" date="2019-04" db="EMBL/GenBank/DDBJ databases">
        <title>Nocardioides xinjiangensis sp. nov.</title>
        <authorList>
            <person name="Liu S."/>
        </authorList>
    </citation>
    <scope>NUCLEOTIDE SEQUENCE [LARGE SCALE GENOMIC DNA]</scope>
    <source>
        <strain evidence="2">18</strain>
    </source>
</reference>
<sequence length="269" mass="28196">MTSIGDVAATLRGAMQVIDEAIKSAQAAESEMGQAESTLRGQLEGSSNELVGQGFSQLEQARAKLEEGLKAYHAGNKAMGDYVASIAGGGGGGGGLTSSVASSARIKAPALPDDPSGMIGQPVTPDFMNFSEVNRILGFDPAEPESARNNDLVPGISERIEIEEDRNQDESLGRPRQFGRNMVRGAEDLGNFAGTMEKGAKVPHDAWEPPPDPHSYNTGTAVPEPVRTVSTATSDTSGSIPDVMVTVVMTSAVLAEGISRMAHRRKDSK</sequence>
<reference evidence="1 2" key="2">
    <citation type="submission" date="2019-05" db="EMBL/GenBank/DDBJ databases">
        <title>Glycomyces buryatensis sp. nov.</title>
        <authorList>
            <person name="Nikitina E."/>
        </authorList>
    </citation>
    <scope>NUCLEOTIDE SEQUENCE [LARGE SCALE GENOMIC DNA]</scope>
    <source>
        <strain evidence="1 2">18</strain>
    </source>
</reference>
<comment type="caution">
    <text evidence="1">The sequence shown here is derived from an EMBL/GenBank/DDBJ whole genome shotgun (WGS) entry which is preliminary data.</text>
</comment>
<proteinExistence type="predicted"/>
<dbReference type="EMBL" id="STGY01000056">
    <property type="protein sequence ID" value="THV40528.1"/>
    <property type="molecule type" value="Genomic_DNA"/>
</dbReference>